<dbReference type="PANTHER" id="PTHR35567:SF1">
    <property type="entry name" value="CONSERVED FUNGAL PROTEIN (AFU_ORTHOLOGUE AFUA_1G14230)"/>
    <property type="match status" value="1"/>
</dbReference>
<name>A0AAV9JCF0_9PEZI</name>
<dbReference type="EMBL" id="JAVFHQ010000039">
    <property type="protein sequence ID" value="KAK4542680.1"/>
    <property type="molecule type" value="Genomic_DNA"/>
</dbReference>
<feature type="chain" id="PRO_5043676073" description="Malate dehydrogenase" evidence="1">
    <location>
        <begin position="19"/>
        <end position="268"/>
    </location>
</feature>
<proteinExistence type="predicted"/>
<keyword evidence="3" id="KW-1185">Reference proteome</keyword>
<dbReference type="Proteomes" id="UP001324427">
    <property type="component" value="Unassembled WGS sequence"/>
</dbReference>
<sequence>MLFAQASCLLALTAVVAAAPFEKVEKRWGGWGGGWGGNGRPWWSPSAASSYLEFGKRYPGSNTAAPTCDLSQVTLPTASTPLPAPAAGLSLSHVAIGRGTQNYTCDLANATATPVAIGAVATLFNVSCVAADSPDLLQKLPSIALDLPVPSTANEDSAAYQDMSGHHFFTDSSTPFFDMDTSLHSYGTGAFKKTNTSAAPAGAPLGQYGVGNGSVAWLKLDAKSSDGQIFQEVYRTLTAGGNPGNYCTGMPAAFEVQYAAAYFLFEKP</sequence>
<evidence type="ECO:0008006" key="4">
    <source>
        <dbReference type="Google" id="ProtNLM"/>
    </source>
</evidence>
<evidence type="ECO:0000313" key="2">
    <source>
        <dbReference type="EMBL" id="KAK4542680.1"/>
    </source>
</evidence>
<gene>
    <name evidence="2" type="ORF">LTR36_006252</name>
</gene>
<accession>A0AAV9JCF0</accession>
<keyword evidence="1" id="KW-0732">Signal</keyword>
<dbReference type="InterPro" id="IPR021851">
    <property type="entry name" value="DUF3455"/>
</dbReference>
<protein>
    <recommendedName>
        <fullName evidence="4">Malate dehydrogenase</fullName>
    </recommendedName>
</protein>
<evidence type="ECO:0000313" key="3">
    <source>
        <dbReference type="Proteomes" id="UP001324427"/>
    </source>
</evidence>
<feature type="signal peptide" evidence="1">
    <location>
        <begin position="1"/>
        <end position="18"/>
    </location>
</feature>
<organism evidence="2 3">
    <name type="scientific">Oleoguttula mirabilis</name>
    <dbReference type="NCBI Taxonomy" id="1507867"/>
    <lineage>
        <taxon>Eukaryota</taxon>
        <taxon>Fungi</taxon>
        <taxon>Dikarya</taxon>
        <taxon>Ascomycota</taxon>
        <taxon>Pezizomycotina</taxon>
        <taxon>Dothideomycetes</taxon>
        <taxon>Dothideomycetidae</taxon>
        <taxon>Mycosphaerellales</taxon>
        <taxon>Teratosphaeriaceae</taxon>
        <taxon>Oleoguttula</taxon>
    </lineage>
</organism>
<dbReference type="AlphaFoldDB" id="A0AAV9JCF0"/>
<dbReference type="Pfam" id="PF11937">
    <property type="entry name" value="DUF3455"/>
    <property type="match status" value="1"/>
</dbReference>
<reference evidence="2 3" key="1">
    <citation type="submission" date="2021-11" db="EMBL/GenBank/DDBJ databases">
        <title>Black yeast isolated from Biological Soil Crust.</title>
        <authorList>
            <person name="Kurbessoian T."/>
        </authorList>
    </citation>
    <scope>NUCLEOTIDE SEQUENCE [LARGE SCALE GENOMIC DNA]</scope>
    <source>
        <strain evidence="2 3">CCFEE 5522</strain>
    </source>
</reference>
<comment type="caution">
    <text evidence="2">The sequence shown here is derived from an EMBL/GenBank/DDBJ whole genome shotgun (WGS) entry which is preliminary data.</text>
</comment>
<dbReference type="PANTHER" id="PTHR35567">
    <property type="entry name" value="MALATE DEHYDROGENASE (AFU_ORTHOLOGUE AFUA_2G13800)"/>
    <property type="match status" value="1"/>
</dbReference>
<evidence type="ECO:0000256" key="1">
    <source>
        <dbReference type="SAM" id="SignalP"/>
    </source>
</evidence>